<evidence type="ECO:0000313" key="1">
    <source>
        <dbReference type="EMBL" id="CAD7643020.1"/>
    </source>
</evidence>
<organism evidence="1">
    <name type="scientific">Oppiella nova</name>
    <dbReference type="NCBI Taxonomy" id="334625"/>
    <lineage>
        <taxon>Eukaryota</taxon>
        <taxon>Metazoa</taxon>
        <taxon>Ecdysozoa</taxon>
        <taxon>Arthropoda</taxon>
        <taxon>Chelicerata</taxon>
        <taxon>Arachnida</taxon>
        <taxon>Acari</taxon>
        <taxon>Acariformes</taxon>
        <taxon>Sarcoptiformes</taxon>
        <taxon>Oribatida</taxon>
        <taxon>Brachypylina</taxon>
        <taxon>Oppioidea</taxon>
        <taxon>Oppiidae</taxon>
        <taxon>Oppiella</taxon>
    </lineage>
</organism>
<keyword evidence="2" id="KW-1185">Reference proteome</keyword>
<dbReference type="Proteomes" id="UP000728032">
    <property type="component" value="Unassembled WGS sequence"/>
</dbReference>
<sequence length="126" mass="13527">MATNMISHAYHSLVNGLNTGPKGKEFHTGIVSKTVNEMIIAPIEYTSDESGSAITSNQFNNMATNMISHAYHSLINGLNTGPKDKEFHTGIVSNAVGRQSLPPPGVDLFNVCDEVIRVKADLSLVS</sequence>
<accession>A0A7R9LM34</accession>
<dbReference type="EMBL" id="OC916063">
    <property type="protein sequence ID" value="CAD7643020.1"/>
    <property type="molecule type" value="Genomic_DNA"/>
</dbReference>
<proteinExistence type="predicted"/>
<reference evidence="1" key="1">
    <citation type="submission" date="2020-11" db="EMBL/GenBank/DDBJ databases">
        <authorList>
            <person name="Tran Van P."/>
        </authorList>
    </citation>
    <scope>NUCLEOTIDE SEQUENCE</scope>
</reference>
<gene>
    <name evidence="1" type="ORF">ONB1V03_LOCUS3912</name>
</gene>
<dbReference type="EMBL" id="CAJPVJ010001238">
    <property type="protein sequence ID" value="CAG2164356.1"/>
    <property type="molecule type" value="Genomic_DNA"/>
</dbReference>
<dbReference type="AlphaFoldDB" id="A0A7R9LM34"/>
<name>A0A7R9LM34_9ACAR</name>
<dbReference type="OrthoDB" id="6504502at2759"/>
<protein>
    <submittedName>
        <fullName evidence="1">Uncharacterized protein</fullName>
    </submittedName>
</protein>
<evidence type="ECO:0000313" key="2">
    <source>
        <dbReference type="Proteomes" id="UP000728032"/>
    </source>
</evidence>